<dbReference type="Gene3D" id="1.10.3680.10">
    <property type="entry name" value="TerB-like"/>
    <property type="match status" value="1"/>
</dbReference>
<gene>
    <name evidence="2" type="ORF">MiSe_01910</name>
</gene>
<dbReference type="SUPFAM" id="SSF158682">
    <property type="entry name" value="TerB-like"/>
    <property type="match status" value="1"/>
</dbReference>
<feature type="domain" description="Co-chaperone DjlA N-terminal" evidence="1">
    <location>
        <begin position="22"/>
        <end position="133"/>
    </location>
</feature>
<accession>A0AAV3X0H0</accession>
<comment type="caution">
    <text evidence="2">The sequence shown here is derived from an EMBL/GenBank/DDBJ whole genome shotgun (WGS) entry which is preliminary data.</text>
</comment>
<protein>
    <recommendedName>
        <fullName evidence="1">Co-chaperone DjlA N-terminal domain-containing protein</fullName>
    </recommendedName>
</protein>
<proteinExistence type="predicted"/>
<evidence type="ECO:0000313" key="2">
    <source>
        <dbReference type="EMBL" id="GET35449.1"/>
    </source>
</evidence>
<dbReference type="Pfam" id="PF05099">
    <property type="entry name" value="TerB"/>
    <property type="match status" value="1"/>
</dbReference>
<reference evidence="2" key="1">
    <citation type="submission" date="2019-10" db="EMBL/GenBank/DDBJ databases">
        <title>Draft genome sequece of Microseira wollei NIES-4236.</title>
        <authorList>
            <person name="Yamaguchi H."/>
            <person name="Suzuki S."/>
            <person name="Kawachi M."/>
        </authorList>
    </citation>
    <scope>NUCLEOTIDE SEQUENCE</scope>
    <source>
        <strain evidence="2">NIES-4236</strain>
    </source>
</reference>
<dbReference type="InterPro" id="IPR007791">
    <property type="entry name" value="DjlA_N"/>
</dbReference>
<organism evidence="2 3">
    <name type="scientific">Microseira wollei NIES-4236</name>
    <dbReference type="NCBI Taxonomy" id="2530354"/>
    <lineage>
        <taxon>Bacteria</taxon>
        <taxon>Bacillati</taxon>
        <taxon>Cyanobacteriota</taxon>
        <taxon>Cyanophyceae</taxon>
        <taxon>Oscillatoriophycideae</taxon>
        <taxon>Aerosakkonematales</taxon>
        <taxon>Aerosakkonemataceae</taxon>
        <taxon>Microseira</taxon>
    </lineage>
</organism>
<name>A0AAV3X0H0_9CYAN</name>
<dbReference type="CDD" id="cd07176">
    <property type="entry name" value="terB"/>
    <property type="match status" value="1"/>
</dbReference>
<dbReference type="RefSeq" id="WP_226572904.1">
    <property type="nucleotide sequence ID" value="NZ_BLAY01000001.1"/>
</dbReference>
<dbReference type="InterPro" id="IPR029024">
    <property type="entry name" value="TerB-like"/>
</dbReference>
<dbReference type="EMBL" id="BLAY01000001">
    <property type="protein sequence ID" value="GET35449.1"/>
    <property type="molecule type" value="Genomic_DNA"/>
</dbReference>
<evidence type="ECO:0000259" key="1">
    <source>
        <dbReference type="Pfam" id="PF05099"/>
    </source>
</evidence>
<keyword evidence="3" id="KW-1185">Reference proteome</keyword>
<dbReference type="AlphaFoldDB" id="A0AAV3X0H0"/>
<sequence>MGNSDEVLQTETDSEKVLSPEEAVAAIVFAATFANGEVTDEEIEVFNDILSNLELYENYSDEEMQAMVDKFTDIYDTDGIEALFNLAVESISEDWVETAFEAAVEVVLVDGSIPEAEEDFISNLQQALGIDNTVAQEILADLMVV</sequence>
<dbReference type="Proteomes" id="UP001050975">
    <property type="component" value="Unassembled WGS sequence"/>
</dbReference>
<evidence type="ECO:0000313" key="3">
    <source>
        <dbReference type="Proteomes" id="UP001050975"/>
    </source>
</evidence>